<dbReference type="PANTHER" id="PTHR43179">
    <property type="entry name" value="RHAMNOSYLTRANSFERASE WBBL"/>
    <property type="match status" value="1"/>
</dbReference>
<evidence type="ECO:0000256" key="1">
    <source>
        <dbReference type="ARBA" id="ARBA00004776"/>
    </source>
</evidence>
<dbReference type="AlphaFoldDB" id="A0A0D5NGR4"/>
<reference evidence="6 7" key="1">
    <citation type="journal article" date="2015" name="J. Biotechnol.">
        <title>Complete genome sequence of Paenibacillus beijingensis 7188(T) (=DSM 24997(T)), a novel rhizobacterium from jujube garden soil.</title>
        <authorList>
            <person name="Kwak Y."/>
            <person name="Shin J.H."/>
        </authorList>
    </citation>
    <scope>NUCLEOTIDE SEQUENCE [LARGE SCALE GENOMIC DNA]</scope>
    <source>
        <strain evidence="6 7">DSM 24997</strain>
    </source>
</reference>
<dbReference type="HOGENOM" id="CLU_023845_4_0_9"/>
<dbReference type="STRING" id="1126833.VN24_08420"/>
<evidence type="ECO:0000313" key="7">
    <source>
        <dbReference type="Proteomes" id="UP000032633"/>
    </source>
</evidence>
<keyword evidence="4" id="KW-0808">Transferase</keyword>
<organism evidence="6 7">
    <name type="scientific">Paenibacillus beijingensis</name>
    <dbReference type="NCBI Taxonomy" id="1126833"/>
    <lineage>
        <taxon>Bacteria</taxon>
        <taxon>Bacillati</taxon>
        <taxon>Bacillota</taxon>
        <taxon>Bacilli</taxon>
        <taxon>Bacillales</taxon>
        <taxon>Paenibacillaceae</taxon>
        <taxon>Paenibacillus</taxon>
    </lineage>
</organism>
<dbReference type="OrthoDB" id="9771846at2"/>
<dbReference type="CDD" id="cd04186">
    <property type="entry name" value="GT_2_like_c"/>
    <property type="match status" value="1"/>
</dbReference>
<comment type="similarity">
    <text evidence="2">Belongs to the glycosyltransferase 2 family.</text>
</comment>
<dbReference type="KEGG" id="pbj:VN24_08420"/>
<proteinExistence type="inferred from homology"/>
<evidence type="ECO:0000256" key="3">
    <source>
        <dbReference type="ARBA" id="ARBA00022676"/>
    </source>
</evidence>
<gene>
    <name evidence="6" type="ORF">VN24_08420</name>
</gene>
<keyword evidence="3" id="KW-0328">Glycosyltransferase</keyword>
<dbReference type="RefSeq" id="WP_045670027.1">
    <property type="nucleotide sequence ID" value="NZ_CP011058.1"/>
</dbReference>
<dbReference type="InterPro" id="IPR029044">
    <property type="entry name" value="Nucleotide-diphossugar_trans"/>
</dbReference>
<dbReference type="InterPro" id="IPR001173">
    <property type="entry name" value="Glyco_trans_2-like"/>
</dbReference>
<protein>
    <recommendedName>
        <fullName evidence="5">Glycosyltransferase 2-like domain-containing protein</fullName>
    </recommendedName>
</protein>
<evidence type="ECO:0000256" key="2">
    <source>
        <dbReference type="ARBA" id="ARBA00006739"/>
    </source>
</evidence>
<feature type="domain" description="Glycosyltransferase 2-like" evidence="5">
    <location>
        <begin position="9"/>
        <end position="129"/>
    </location>
</feature>
<dbReference type="Pfam" id="PF00535">
    <property type="entry name" value="Glycos_transf_2"/>
    <property type="match status" value="1"/>
</dbReference>
<evidence type="ECO:0000256" key="4">
    <source>
        <dbReference type="ARBA" id="ARBA00022679"/>
    </source>
</evidence>
<dbReference type="PANTHER" id="PTHR43179:SF12">
    <property type="entry name" value="GALACTOFURANOSYLTRANSFERASE GLFT2"/>
    <property type="match status" value="1"/>
</dbReference>
<sequence>MNPSTPTVSVHIVTYNSAGDIVDCLEAVMRQSYPIECIVVLDNASADDTLQELERFRDRDKVKIIASAENTGFAGGQNRALAAAESDYALVLNPDVRLHPDYVRVLVEFLERHPETGSACGMLIRSDAKAKRCPAALPEHALLDSAGLVMDAGRQVRDAGAGEPAAGWMTGGEVFGVSGAAAVYRRAMIGHISVGGQFFDEQFFAYKEDVDAAWRAQLLGWKAYYVPDALASHARGWKEGGRRSIPLFVRRHSYQNRWFTLLKNERWGRHLWKTLPIIAVTETLKLGYILVKEPALLGCWLTIACLAPDMLRKRREIRRKMEDTSGALSAVAGNK</sequence>
<dbReference type="PATRIC" id="fig|1126833.4.peg.1859"/>
<dbReference type="Proteomes" id="UP000032633">
    <property type="component" value="Chromosome"/>
</dbReference>
<dbReference type="GO" id="GO:0016757">
    <property type="term" value="F:glycosyltransferase activity"/>
    <property type="evidence" value="ECO:0007669"/>
    <property type="project" value="UniProtKB-KW"/>
</dbReference>
<reference evidence="7" key="2">
    <citation type="submission" date="2015-03" db="EMBL/GenBank/DDBJ databases">
        <title>Genome sequence of Paenibacillus beijingensis strain DSM 24997T.</title>
        <authorList>
            <person name="Kwak Y."/>
            <person name="Shin J.-H."/>
        </authorList>
    </citation>
    <scope>NUCLEOTIDE SEQUENCE [LARGE SCALE GENOMIC DNA]</scope>
    <source>
        <strain evidence="7">DSM 24997</strain>
    </source>
</reference>
<accession>A0A0D5NGR4</accession>
<evidence type="ECO:0000259" key="5">
    <source>
        <dbReference type="Pfam" id="PF00535"/>
    </source>
</evidence>
<evidence type="ECO:0000313" key="6">
    <source>
        <dbReference type="EMBL" id="AJY74594.1"/>
    </source>
</evidence>
<dbReference type="EMBL" id="CP011058">
    <property type="protein sequence ID" value="AJY74594.1"/>
    <property type="molecule type" value="Genomic_DNA"/>
</dbReference>
<name>A0A0D5NGR4_9BACL</name>
<keyword evidence="7" id="KW-1185">Reference proteome</keyword>
<dbReference type="SUPFAM" id="SSF53448">
    <property type="entry name" value="Nucleotide-diphospho-sugar transferases"/>
    <property type="match status" value="1"/>
</dbReference>
<dbReference type="Gene3D" id="3.90.550.10">
    <property type="entry name" value="Spore Coat Polysaccharide Biosynthesis Protein SpsA, Chain A"/>
    <property type="match status" value="1"/>
</dbReference>
<comment type="pathway">
    <text evidence="1">Cell wall biogenesis; cell wall polysaccharide biosynthesis.</text>
</comment>